<dbReference type="AlphaFoldDB" id="A0A0E0F4D1"/>
<evidence type="ECO:0000313" key="2">
    <source>
        <dbReference type="Proteomes" id="UP000008021"/>
    </source>
</evidence>
<evidence type="ECO:0000313" key="1">
    <source>
        <dbReference type="EnsemblPlants" id="OMERI11G07540.1"/>
    </source>
</evidence>
<dbReference type="Proteomes" id="UP000008021">
    <property type="component" value="Chromosome 11"/>
</dbReference>
<dbReference type="HOGENOM" id="CLU_2240883_0_0_1"/>
<dbReference type="Gramene" id="OMERI11G07540.1">
    <property type="protein sequence ID" value="OMERI11G07540.1"/>
    <property type="gene ID" value="OMERI11G07540"/>
</dbReference>
<protein>
    <submittedName>
        <fullName evidence="1">Uncharacterized protein</fullName>
    </submittedName>
</protein>
<reference evidence="1" key="1">
    <citation type="submission" date="2015-04" db="UniProtKB">
        <authorList>
            <consortium name="EnsemblPlants"/>
        </authorList>
    </citation>
    <scope>IDENTIFICATION</scope>
</reference>
<organism evidence="1">
    <name type="scientific">Oryza meridionalis</name>
    <dbReference type="NCBI Taxonomy" id="40149"/>
    <lineage>
        <taxon>Eukaryota</taxon>
        <taxon>Viridiplantae</taxon>
        <taxon>Streptophyta</taxon>
        <taxon>Embryophyta</taxon>
        <taxon>Tracheophyta</taxon>
        <taxon>Spermatophyta</taxon>
        <taxon>Magnoliopsida</taxon>
        <taxon>Liliopsida</taxon>
        <taxon>Poales</taxon>
        <taxon>Poaceae</taxon>
        <taxon>BOP clade</taxon>
        <taxon>Oryzoideae</taxon>
        <taxon>Oryzeae</taxon>
        <taxon>Oryzinae</taxon>
        <taxon>Oryza</taxon>
    </lineage>
</organism>
<sequence length="105" mass="11973">MVVSYLARAVWQTRRDVSSSTVRQHRLFGVIFLNDHRILVTVIIFSASSLTTTLWCPMRTVRLGYLDISFPTTATSIMATLRTASLTTASSQPSFWLRRLWHKGL</sequence>
<dbReference type="EnsemblPlants" id="OMERI11G07540.1">
    <property type="protein sequence ID" value="OMERI11G07540.1"/>
    <property type="gene ID" value="OMERI11G07540"/>
</dbReference>
<proteinExistence type="predicted"/>
<accession>A0A0E0F4D1</accession>
<keyword evidence="2" id="KW-1185">Reference proteome</keyword>
<reference evidence="1" key="2">
    <citation type="submission" date="2018-05" db="EMBL/GenBank/DDBJ databases">
        <title>OmerRS3 (Oryza meridionalis Reference Sequence Version 3).</title>
        <authorList>
            <person name="Zhang J."/>
            <person name="Kudrna D."/>
            <person name="Lee S."/>
            <person name="Talag J."/>
            <person name="Welchert J."/>
            <person name="Wing R.A."/>
        </authorList>
    </citation>
    <scope>NUCLEOTIDE SEQUENCE [LARGE SCALE GENOMIC DNA]</scope>
    <source>
        <strain evidence="1">cv. OR44</strain>
    </source>
</reference>
<name>A0A0E0F4D1_9ORYZ</name>